<name>A0ABZ2EIT4_9BACT</name>
<protein>
    <submittedName>
        <fullName evidence="1">Uncharacterized protein</fullName>
    </submittedName>
</protein>
<evidence type="ECO:0000313" key="2">
    <source>
        <dbReference type="Proteomes" id="UP001321305"/>
    </source>
</evidence>
<proteinExistence type="predicted"/>
<accession>A0ABZ2EIT4</accession>
<gene>
    <name evidence="1" type="ORF">PIECOFPK_00918</name>
</gene>
<reference evidence="2" key="1">
    <citation type="submission" date="2024-01" db="EMBL/GenBank/DDBJ databases">
        <title>Mycovorax composti gen. nov. sp. nov., a member of the family Chitinophagaceae isolated from button mushroom compost.</title>
        <authorList>
            <person name="Thai M."/>
            <person name="Bell T.L."/>
            <person name="Kertesz M.A."/>
        </authorList>
    </citation>
    <scope>NUCLEOTIDE SEQUENCE [LARGE SCALE GENOMIC DNA]</scope>
    <source>
        <strain evidence="2">C216</strain>
    </source>
</reference>
<organism evidence="1 2">
    <name type="scientific">Mycovorax composti</name>
    <dbReference type="NCBI Taxonomy" id="2962693"/>
    <lineage>
        <taxon>Bacteria</taxon>
        <taxon>Pseudomonadati</taxon>
        <taxon>Bacteroidota</taxon>
        <taxon>Chitinophagia</taxon>
        <taxon>Chitinophagales</taxon>
        <taxon>Chitinophagaceae</taxon>
        <taxon>Mycovorax</taxon>
    </lineage>
</organism>
<evidence type="ECO:0000313" key="1">
    <source>
        <dbReference type="EMBL" id="WWC83207.1"/>
    </source>
</evidence>
<dbReference type="Proteomes" id="UP001321305">
    <property type="component" value="Chromosome"/>
</dbReference>
<sequence length="46" mass="5332">MFLLPIYNACMTVNAAEFIKKLYVWAVIRMHAKIAKKQPKFLTSCV</sequence>
<dbReference type="EMBL" id="CP144143">
    <property type="protein sequence ID" value="WWC83207.1"/>
    <property type="molecule type" value="Genomic_DNA"/>
</dbReference>
<keyword evidence="2" id="KW-1185">Reference proteome</keyword>